<feature type="chain" id="PRO_5024399202" evidence="1">
    <location>
        <begin position="32"/>
        <end position="584"/>
    </location>
</feature>
<feature type="domain" description="Secretion system C-terminal sorting" evidence="2">
    <location>
        <begin position="510"/>
        <end position="582"/>
    </location>
</feature>
<dbReference type="AlphaFoldDB" id="A0A5M8QMT1"/>
<dbReference type="InterPro" id="IPR026444">
    <property type="entry name" value="Secre_tail"/>
</dbReference>
<dbReference type="RefSeq" id="WP_149097067.1">
    <property type="nucleotide sequence ID" value="NZ_BMMG01000001.1"/>
</dbReference>
<dbReference type="OrthoDB" id="1123245at2"/>
<name>A0A5M8QMT1_9BACT</name>
<dbReference type="Proteomes" id="UP000323866">
    <property type="component" value="Unassembled WGS sequence"/>
</dbReference>
<dbReference type="NCBIfam" id="TIGR04183">
    <property type="entry name" value="Por_Secre_tail"/>
    <property type="match status" value="1"/>
</dbReference>
<evidence type="ECO:0000313" key="6">
    <source>
        <dbReference type="Proteomes" id="UP001570846"/>
    </source>
</evidence>
<feature type="signal peptide" evidence="1">
    <location>
        <begin position="1"/>
        <end position="31"/>
    </location>
</feature>
<reference evidence="3 5" key="2">
    <citation type="submission" date="2019-09" db="EMBL/GenBank/DDBJ databases">
        <title>A bacterium isolated from glacier soil.</title>
        <authorList>
            <person name="Liu Q."/>
        </authorList>
    </citation>
    <scope>NUCLEOTIDE SEQUENCE [LARGE SCALE GENOMIC DNA]</scope>
    <source>
        <strain evidence="3 5">MDT1-10-3</strain>
    </source>
</reference>
<dbReference type="Pfam" id="PF18962">
    <property type="entry name" value="Por_Secre_tail"/>
    <property type="match status" value="1"/>
</dbReference>
<gene>
    <name evidence="4" type="ORF">ACD591_16575</name>
    <name evidence="3" type="ORF">FOE74_02785</name>
</gene>
<reference evidence="4 6" key="3">
    <citation type="submission" date="2024-08" db="EMBL/GenBank/DDBJ databases">
        <authorList>
            <person name="Wei W."/>
        </authorList>
    </citation>
    <scope>NUCLEOTIDE SEQUENCE [LARGE SCALE GENOMIC DNA]</scope>
    <source>
        <strain evidence="4 6">XU2</strain>
    </source>
</reference>
<keyword evidence="6" id="KW-1185">Reference proteome</keyword>
<evidence type="ECO:0000313" key="5">
    <source>
        <dbReference type="Proteomes" id="UP000323866"/>
    </source>
</evidence>
<reference evidence="3 5" key="1">
    <citation type="submission" date="2019-07" db="EMBL/GenBank/DDBJ databases">
        <authorList>
            <person name="Qu J.-H."/>
        </authorList>
    </citation>
    <scope>NUCLEOTIDE SEQUENCE [LARGE SCALE GENOMIC DNA]</scope>
    <source>
        <strain evidence="3 5">MDT1-10-3</strain>
    </source>
</reference>
<dbReference type="EMBL" id="JBGOGF010000009">
    <property type="protein sequence ID" value="MFA1772917.1"/>
    <property type="molecule type" value="Genomic_DNA"/>
</dbReference>
<keyword evidence="1" id="KW-0732">Signal</keyword>
<dbReference type="EMBL" id="VKKZ01000010">
    <property type="protein sequence ID" value="KAA6437445.1"/>
    <property type="molecule type" value="Genomic_DNA"/>
</dbReference>
<accession>A0A5M8QMT1</accession>
<protein>
    <submittedName>
        <fullName evidence="3">T9SS type A sorting domain-containing protein</fullName>
    </submittedName>
</protein>
<comment type="caution">
    <text evidence="3">The sequence shown here is derived from an EMBL/GenBank/DDBJ whole genome shotgun (WGS) entry which is preliminary data.</text>
</comment>
<proteinExistence type="predicted"/>
<dbReference type="InterPro" id="IPR013783">
    <property type="entry name" value="Ig-like_fold"/>
</dbReference>
<evidence type="ECO:0000313" key="3">
    <source>
        <dbReference type="EMBL" id="KAA6437445.1"/>
    </source>
</evidence>
<dbReference type="Proteomes" id="UP001570846">
    <property type="component" value="Unassembled WGS sequence"/>
</dbReference>
<evidence type="ECO:0000256" key="1">
    <source>
        <dbReference type="SAM" id="SignalP"/>
    </source>
</evidence>
<evidence type="ECO:0000313" key="4">
    <source>
        <dbReference type="EMBL" id="MFA1772917.1"/>
    </source>
</evidence>
<dbReference type="Gene3D" id="2.60.40.10">
    <property type="entry name" value="Immunoglobulins"/>
    <property type="match status" value="1"/>
</dbReference>
<organism evidence="3 5">
    <name type="scientific">Rufibacter glacialis</name>
    <dbReference type="NCBI Taxonomy" id="1259555"/>
    <lineage>
        <taxon>Bacteria</taxon>
        <taxon>Pseudomonadati</taxon>
        <taxon>Bacteroidota</taxon>
        <taxon>Cytophagia</taxon>
        <taxon>Cytophagales</taxon>
        <taxon>Hymenobacteraceae</taxon>
        <taxon>Rufibacter</taxon>
    </lineage>
</organism>
<sequence length="584" mass="64537">MGSSLLQKKAKSLFLPTFLFLLVFSGFSAQATHLRAGEIYYTSDTTAAKNPMKFFFTLVTYSVAPPPFEDLEATLYFGDCTSQRVPRYSRTLLSNGQNSTFVNTYRFEHIYSSPGTFTVTFVGENRNGGVVNISSSVQQTFFLQRTLTVDPFLGVNRSLRFQIPPIDVAVRNQVFVHNPGAYDPDGDSLSFKMLEPRIFHENDACGNPQGRTAPNYRGLENFLGRMYASRPAGLTLDRNTGQLTWNTPGVLGEFNIAFVVEEWRNGKQIGQMIRDMQIFVREDPNRPPVLLIPRDTCIVAGTLLRDTVRARDPDRDPVIITAIGSMLPPATFPKLNDTTHIFNWQTSCADVQRTPYQVVFRAEDVPPAGRIKLVDLRPWRITVVGPPPVLVSAVREAGSATRITWNPYTCANVKLIHIYRKVNTSSFVPDVCTTGIPVSAGYTLVASVAPGSTTFLDNSPGLDASQTFCYRIYAEFEAPAGGNSIASSEVCSSGPTGTPEDALKQQISLHPNPAASRIIVQTPTTVRLQNVQVFTFAGHSITQLVPQKTTAGWALDVRSLPDGLYLFHLQTNQGYIVQKVMVNR</sequence>
<evidence type="ECO:0000259" key="2">
    <source>
        <dbReference type="Pfam" id="PF18962"/>
    </source>
</evidence>